<dbReference type="GO" id="GO:0017056">
    <property type="term" value="F:structural constituent of nuclear pore"/>
    <property type="evidence" value="ECO:0007669"/>
    <property type="project" value="TreeGrafter"/>
</dbReference>
<dbReference type="PANTHER" id="PTHR21286">
    <property type="entry name" value="NUCLEAR PORE COMPLEX PROTEIN NUP160"/>
    <property type="match status" value="1"/>
</dbReference>
<dbReference type="InterPro" id="IPR056536">
    <property type="entry name" value="TPR_NUP160_C"/>
</dbReference>
<dbReference type="PANTHER" id="PTHR21286:SF0">
    <property type="entry name" value="NUCLEAR PORE COMPLEX PROTEIN NUP160"/>
    <property type="match status" value="1"/>
</dbReference>
<proteinExistence type="predicted"/>
<dbReference type="Pfam" id="PF11715">
    <property type="entry name" value="Beta-prop_Nup120_160"/>
    <property type="match status" value="2"/>
</dbReference>
<dbReference type="KEGG" id="qsa:O6P43_010257"/>
<evidence type="ECO:0000259" key="5">
    <source>
        <dbReference type="Pfam" id="PF17238"/>
    </source>
</evidence>
<reference evidence="8" key="1">
    <citation type="journal article" date="2023" name="Science">
        <title>Elucidation of the pathway for biosynthesis of saponin adjuvants from the soapbark tree.</title>
        <authorList>
            <person name="Reed J."/>
            <person name="Orme A."/>
            <person name="El-Demerdash A."/>
            <person name="Owen C."/>
            <person name="Martin L.B.B."/>
            <person name="Misra R.C."/>
            <person name="Kikuchi S."/>
            <person name="Rejzek M."/>
            <person name="Martin A.C."/>
            <person name="Harkess A."/>
            <person name="Leebens-Mack J."/>
            <person name="Louveau T."/>
            <person name="Stephenson M.J."/>
            <person name="Osbourn A."/>
        </authorList>
    </citation>
    <scope>NUCLEOTIDE SEQUENCE</scope>
    <source>
        <strain evidence="8">S10</strain>
    </source>
</reference>
<dbReference type="InterPro" id="IPR056535">
    <property type="entry name" value="TPR_NUP160_M"/>
</dbReference>
<dbReference type="InterPro" id="IPR021717">
    <property type="entry name" value="Nucleoporin_Nup160"/>
</dbReference>
<organism evidence="8 9">
    <name type="scientific">Quillaja saponaria</name>
    <name type="common">Soap bark tree</name>
    <dbReference type="NCBI Taxonomy" id="32244"/>
    <lineage>
        <taxon>Eukaryota</taxon>
        <taxon>Viridiplantae</taxon>
        <taxon>Streptophyta</taxon>
        <taxon>Embryophyta</taxon>
        <taxon>Tracheophyta</taxon>
        <taxon>Spermatophyta</taxon>
        <taxon>Magnoliopsida</taxon>
        <taxon>eudicotyledons</taxon>
        <taxon>Gunneridae</taxon>
        <taxon>Pentapetalae</taxon>
        <taxon>rosids</taxon>
        <taxon>fabids</taxon>
        <taxon>Fabales</taxon>
        <taxon>Quillajaceae</taxon>
        <taxon>Quillaja</taxon>
    </lineage>
</organism>
<dbReference type="Pfam" id="PF23354">
    <property type="entry name" value="TPR_NUP160_120_M"/>
    <property type="match status" value="1"/>
</dbReference>
<dbReference type="InterPro" id="IPR035192">
    <property type="entry name" value="NUP160_hel_plant"/>
</dbReference>
<dbReference type="Pfam" id="PF23347">
    <property type="entry name" value="TPR_Nup160_C"/>
    <property type="match status" value="1"/>
</dbReference>
<feature type="domain" description="Nucleoporin Nup120/160 beta-propeller" evidence="4">
    <location>
        <begin position="67"/>
        <end position="232"/>
    </location>
</feature>
<feature type="domain" description="NUP160 helical" evidence="5">
    <location>
        <begin position="564"/>
        <end position="604"/>
    </location>
</feature>
<dbReference type="EMBL" id="JARAOO010000004">
    <property type="protein sequence ID" value="KAJ7972354.1"/>
    <property type="molecule type" value="Genomic_DNA"/>
</dbReference>
<comment type="subcellular location">
    <subcellularLocation>
        <location evidence="1">Nucleus</location>
    </subcellularLocation>
</comment>
<feature type="domain" description="NUP160 middle TPR" evidence="7">
    <location>
        <begin position="782"/>
        <end position="1034"/>
    </location>
</feature>
<dbReference type="InterPro" id="IPR059141">
    <property type="entry name" value="Beta-prop_Nup120_160"/>
</dbReference>
<evidence type="ECO:0000256" key="2">
    <source>
        <dbReference type="ARBA" id="ARBA00022448"/>
    </source>
</evidence>
<dbReference type="Proteomes" id="UP001163823">
    <property type="component" value="Chromosome 4"/>
</dbReference>
<feature type="domain" description="Nucleoporin Nup120/160 beta-propeller" evidence="4">
    <location>
        <begin position="258"/>
        <end position="492"/>
    </location>
</feature>
<name>A0AAD7VE75_QUISA</name>
<dbReference type="GO" id="GO:0005643">
    <property type="term" value="C:nuclear pore"/>
    <property type="evidence" value="ECO:0007669"/>
    <property type="project" value="UniProtKB-ARBA"/>
</dbReference>
<comment type="caution">
    <text evidence="8">The sequence shown here is derived from an EMBL/GenBank/DDBJ whole genome shotgun (WGS) entry which is preliminary data.</text>
</comment>
<evidence type="ECO:0000259" key="4">
    <source>
        <dbReference type="Pfam" id="PF11715"/>
    </source>
</evidence>
<gene>
    <name evidence="8" type="ORF">O6P43_010257</name>
</gene>
<dbReference type="Pfam" id="PF17238">
    <property type="entry name" value="NUP160_helical_2"/>
    <property type="match status" value="1"/>
</dbReference>
<accession>A0AAD7VE75</accession>
<evidence type="ECO:0000256" key="3">
    <source>
        <dbReference type="ARBA" id="ARBA00023242"/>
    </source>
</evidence>
<evidence type="ECO:0000259" key="7">
    <source>
        <dbReference type="Pfam" id="PF23354"/>
    </source>
</evidence>
<protein>
    <submittedName>
        <fullName evidence="8">Nuclear pore complex protein</fullName>
    </submittedName>
</protein>
<feature type="domain" description="NUP160 C-terminal TPR" evidence="6">
    <location>
        <begin position="1084"/>
        <end position="1361"/>
    </location>
</feature>
<keyword evidence="3" id="KW-0539">Nucleus</keyword>
<keyword evidence="2" id="KW-0813">Transport</keyword>
<keyword evidence="9" id="KW-1185">Reference proteome</keyword>
<evidence type="ECO:0000259" key="6">
    <source>
        <dbReference type="Pfam" id="PF23347"/>
    </source>
</evidence>
<evidence type="ECO:0000313" key="8">
    <source>
        <dbReference type="EMBL" id="KAJ7972354.1"/>
    </source>
</evidence>
<sequence>MGSRSTLAGKEVPIIGSDSVKWIELSVPSSTTAAAAAAVAGDSCSTTLGPPTKDCASCFVIGDPSTYLIWRIHKTQPHTLELMELCASKEFPGLGLRITFPDALCPFAFIWKSELIGTTRDPYLLYALTVSGVAYLLNIKNVSTYGSCSIFPRNEIIEYNVHSYSNHVAISAVTATAGCLVIGRTDGSVFCFQLGVVEQSAPGFVHELRDDSGIGRLWGFMSRKIFSHTMSIPTITGATYVRLWVGHPHHDSSIIPLAILYSDSSEFSSETIYIYNIQCTLGDKMILLMDPSVQNILLEEGGCIDVKLDSDKIWILKDDELLRRTFHTNVNGDEACSYALQEEFIADQLLQSSEHNSDDLLRITHSVFSSAKDHIVPFVSSIFLRRLLLPGVHHSTALRATMMEYNRHFAESEFQLFTADGLKKEILTLIEHEGGTEKMSKLYCWKNFCTRYFNNWCKNNSPCGLFVDSSVGSVGLIRKNSISLFRCLENIERIIEGSSDEVDELTGLVDLFDDVLEREILIEMLRCVINFSQQLGKSAYCIFYESLVNTLVGSPEDIIPGIVKVAKVMFESALDFLLFLRYLVDISGQIHLSHDDITRIQLELVPMIQDNIFEWLLVIFFSTTPSVPAAIEDFSSKLSSLQIDSRVGKRSWNEKLGRCDFTLAFILLLNIGSSSGNQSLHSSECLSNRHTIIDGVREFASWIIWGNAGESSSILSRSTDLALILFRNCQYDAAEYLLTIVEAHLRKEKTSQSIQDADGQWCILHHLLGCCFLAQLQCGLHKMLKEKKVHDAVRCFFRAASGKGSSDALQNLSHDAGLPLPAFAGSVSTAAWKLQYYQWAMQIFELYNISEGACQFALAALEQVDEALSEEDTHSNADSLNESVISMKGRLWANVFKFSLDLSHYYDAYCAIISNPDEESKYICLRRFIIVLYERGAIKILCSNQLPLIGLTEKVEQELAWKAERSDISSKPNLYKLLYAFAMHRHNWRLASSYMYLYSARLRNEAALKDDKCSLLILQERLNALSTATNALHLVRPAFAWIDPLVEGNSFRRQSFPSKKARRTAGEHSESDAQPQCWQSSIDLEKLENEFVLTSAEYLLSLANVKWTFSGIHRPPLDLVDLLVEKNLYDMAFTVILRFFKGSGLRRELERVFSALSLKCCPHKVDSPWAEMHGHLLTSSKGEVVVHGSPVTGPTTQQSDRNSNWASLELYLEKYRGFHARVPVIVAETLLRTDPQIELPLWLVQMFKEGQKERIWGMAGRESSPAALLRLYVKFGRYTEATNLLLEFIESFASLRPSDITKRKTPLVVWFPYTTIEQLYLQLEELISMGHMVDQCGKLKKLLRGALQSHLNLLKVDSNDVISASG</sequence>
<evidence type="ECO:0000256" key="1">
    <source>
        <dbReference type="ARBA" id="ARBA00004123"/>
    </source>
</evidence>
<evidence type="ECO:0000313" key="9">
    <source>
        <dbReference type="Proteomes" id="UP001163823"/>
    </source>
</evidence>